<dbReference type="SMART" id="SM00367">
    <property type="entry name" value="LRR_CC"/>
    <property type="match status" value="5"/>
</dbReference>
<comment type="caution">
    <text evidence="1">The sequence shown here is derived from an EMBL/GenBank/DDBJ whole genome shotgun (WGS) entry which is preliminary data.</text>
</comment>
<keyword evidence="2" id="KW-1185">Reference proteome</keyword>
<dbReference type="Gene3D" id="3.80.10.10">
    <property type="entry name" value="Ribonuclease Inhibitor"/>
    <property type="match status" value="2"/>
</dbReference>
<protein>
    <submittedName>
        <fullName evidence="1">Leucine rich repeat-containing, putative</fullName>
    </submittedName>
</protein>
<sequence>MTVKRDRGPTLLDLPRGILRQVVSFAPSTCAPVCKELYAVALLERPSFCAARGLELGIRSELLLNSLFKCVNIRVLDVSGWERWNDRLLQRLTRCYQMDQFVRLRALLMRGCNDISNAAVSVLLTTLGASLSYLDLNDCNRLGAACLPAGLTNLKVLCLGYQRRRGKLDGKDIVAHITGAEQPIAPNLECLSLQHRVEAQSLVGIERLAPTLKVLDLRGCSEIPPEDYRCCKALTGLEQLFVGTALTSEVLSEIASACKKLRILDISGSDLSPNCVELVCNNLKSLEKLKLTRCKGLNNDGFQRLLSSLPKLSLLDVSHCWKLSDSLCNHMPQIASKGKIRLTKPFVLMPPQKT</sequence>
<dbReference type="InterPro" id="IPR050648">
    <property type="entry name" value="F-box_LRR-repeat"/>
</dbReference>
<dbReference type="OrthoDB" id="550575at2759"/>
<dbReference type="EMBL" id="BLIY01000016">
    <property type="protein sequence ID" value="GFE54401.1"/>
    <property type="molecule type" value="Genomic_DNA"/>
</dbReference>
<dbReference type="Proteomes" id="UP001057455">
    <property type="component" value="Unassembled WGS sequence"/>
</dbReference>
<dbReference type="AlphaFoldDB" id="A0A9W5WUY6"/>
<accession>A0A9W5WUY6</accession>
<evidence type="ECO:0000313" key="2">
    <source>
        <dbReference type="Proteomes" id="UP001057455"/>
    </source>
</evidence>
<dbReference type="InterPro" id="IPR032675">
    <property type="entry name" value="LRR_dom_sf"/>
</dbReference>
<dbReference type="PANTHER" id="PTHR13382">
    <property type="entry name" value="MITOCHONDRIAL ATP SYNTHASE COUPLING FACTOR B"/>
    <property type="match status" value="1"/>
</dbReference>
<dbReference type="SUPFAM" id="SSF52047">
    <property type="entry name" value="RNI-like"/>
    <property type="match status" value="1"/>
</dbReference>
<reference evidence="1" key="1">
    <citation type="submission" date="2019-12" db="EMBL/GenBank/DDBJ databases">
        <title>Genome sequence of Babesia ovis.</title>
        <authorList>
            <person name="Yamagishi J."/>
            <person name="Sevinc F."/>
            <person name="Xuan X."/>
        </authorList>
    </citation>
    <scope>NUCLEOTIDE SEQUENCE</scope>
    <source>
        <strain evidence="1">Selcuk</strain>
    </source>
</reference>
<evidence type="ECO:0000313" key="1">
    <source>
        <dbReference type="EMBL" id="GFE54401.1"/>
    </source>
</evidence>
<proteinExistence type="predicted"/>
<name>A0A9W5WUY6_BABOV</name>
<gene>
    <name evidence="1" type="ORF">BaOVIS_018050</name>
</gene>
<dbReference type="GO" id="GO:0005737">
    <property type="term" value="C:cytoplasm"/>
    <property type="evidence" value="ECO:0007669"/>
    <property type="project" value="TreeGrafter"/>
</dbReference>
<dbReference type="InterPro" id="IPR006553">
    <property type="entry name" value="Leu-rich_rpt_Cys-con_subtyp"/>
</dbReference>
<organism evidence="1 2">
    <name type="scientific">Babesia ovis</name>
    <dbReference type="NCBI Taxonomy" id="5869"/>
    <lineage>
        <taxon>Eukaryota</taxon>
        <taxon>Sar</taxon>
        <taxon>Alveolata</taxon>
        <taxon>Apicomplexa</taxon>
        <taxon>Aconoidasida</taxon>
        <taxon>Piroplasmida</taxon>
        <taxon>Babesiidae</taxon>
        <taxon>Babesia</taxon>
    </lineage>
</organism>